<accession>A0A6P1DWD4</accession>
<sequence length="128" mass="14302">MQVRINTDRHIEGHERLTAWAGSVVEQALSRVSDRITRVEVHLSETNADKSGQQGQRCMMEARLEGRQPIAATHQAATMDQAVKGAAEKLSGAIESIIERQRDQRRRPAAQLPEEVTPPEEETPPDEQ</sequence>
<evidence type="ECO:0000313" key="3">
    <source>
        <dbReference type="Proteomes" id="UP000471640"/>
    </source>
</evidence>
<dbReference type="Proteomes" id="UP000471640">
    <property type="component" value="Unassembled WGS sequence"/>
</dbReference>
<keyword evidence="3" id="KW-1185">Reference proteome</keyword>
<dbReference type="RefSeq" id="WP_164652887.1">
    <property type="nucleotide sequence ID" value="NZ_JAAIJR010000019.1"/>
</dbReference>
<dbReference type="AlphaFoldDB" id="A0A6P1DWD4"/>
<dbReference type="SUPFAM" id="SSF69754">
    <property type="entry name" value="Ribosome binding protein Y (YfiA homologue)"/>
    <property type="match status" value="1"/>
</dbReference>
<reference evidence="3" key="1">
    <citation type="journal article" date="2020" name="Microbiol. Resour. Announc.">
        <title>Draft Genome Sequences of Thiorhodococcus mannitoliphagus and Thiorhodococcus minor, Purple Sulfur Photosynthetic Bacteria in the Gammaproteobacterial Family Chromatiaceae.</title>
        <authorList>
            <person name="Aviles F.A."/>
            <person name="Meyer T.E."/>
            <person name="Kyndt J.A."/>
        </authorList>
    </citation>
    <scope>NUCLEOTIDE SEQUENCE [LARGE SCALE GENOMIC DNA]</scope>
    <source>
        <strain evidence="3">DSM 18266</strain>
    </source>
</reference>
<dbReference type="Gene3D" id="3.30.160.100">
    <property type="entry name" value="Ribosome hibernation promotion factor-like"/>
    <property type="match status" value="1"/>
</dbReference>
<feature type="compositionally biased region" description="Acidic residues" evidence="1">
    <location>
        <begin position="117"/>
        <end position="128"/>
    </location>
</feature>
<proteinExistence type="predicted"/>
<organism evidence="2 3">
    <name type="scientific">Thiorhodococcus mannitoliphagus</name>
    <dbReference type="NCBI Taxonomy" id="329406"/>
    <lineage>
        <taxon>Bacteria</taxon>
        <taxon>Pseudomonadati</taxon>
        <taxon>Pseudomonadota</taxon>
        <taxon>Gammaproteobacteria</taxon>
        <taxon>Chromatiales</taxon>
        <taxon>Chromatiaceae</taxon>
        <taxon>Thiorhodococcus</taxon>
    </lineage>
</organism>
<gene>
    <name evidence="2" type="ORF">G3480_06450</name>
</gene>
<protein>
    <submittedName>
        <fullName evidence="2">HPF/RaiA family ribosome-associated protein</fullName>
    </submittedName>
</protein>
<comment type="caution">
    <text evidence="2">The sequence shown here is derived from an EMBL/GenBank/DDBJ whole genome shotgun (WGS) entry which is preliminary data.</text>
</comment>
<dbReference type="EMBL" id="JAAIJR010000019">
    <property type="protein sequence ID" value="NEX19955.1"/>
    <property type="molecule type" value="Genomic_DNA"/>
</dbReference>
<reference evidence="2 3" key="2">
    <citation type="submission" date="2020-02" db="EMBL/GenBank/DDBJ databases">
        <title>Genome sequences of Thiorhodococcus mannitoliphagus and Thiorhodococcus minor, purple sulfur photosynthetic bacteria in the gammaproteobacterial family, Chromatiaceae.</title>
        <authorList>
            <person name="Aviles F.A."/>
            <person name="Meyer T.E."/>
            <person name="Kyndt J.A."/>
        </authorList>
    </citation>
    <scope>NUCLEOTIDE SEQUENCE [LARGE SCALE GENOMIC DNA]</scope>
    <source>
        <strain evidence="2 3">DSM 18266</strain>
    </source>
</reference>
<evidence type="ECO:0000256" key="1">
    <source>
        <dbReference type="SAM" id="MobiDB-lite"/>
    </source>
</evidence>
<dbReference type="Pfam" id="PF02482">
    <property type="entry name" value="Ribosomal_S30AE"/>
    <property type="match status" value="1"/>
</dbReference>
<name>A0A6P1DWD4_9GAMM</name>
<evidence type="ECO:0000313" key="2">
    <source>
        <dbReference type="EMBL" id="NEX19955.1"/>
    </source>
</evidence>
<dbReference type="InterPro" id="IPR003489">
    <property type="entry name" value="RHF/RaiA"/>
</dbReference>
<dbReference type="InterPro" id="IPR036567">
    <property type="entry name" value="RHF-like"/>
</dbReference>
<feature type="region of interest" description="Disordered" evidence="1">
    <location>
        <begin position="94"/>
        <end position="128"/>
    </location>
</feature>